<dbReference type="KEGG" id="lant:TUM19329_14680"/>
<organism evidence="1 2">
    <name type="scientific">Legionella antarctica</name>
    <dbReference type="NCBI Taxonomy" id="2708020"/>
    <lineage>
        <taxon>Bacteria</taxon>
        <taxon>Pseudomonadati</taxon>
        <taxon>Pseudomonadota</taxon>
        <taxon>Gammaproteobacteria</taxon>
        <taxon>Legionellales</taxon>
        <taxon>Legionellaceae</taxon>
        <taxon>Legionella</taxon>
    </lineage>
</organism>
<keyword evidence="2" id="KW-1185">Reference proteome</keyword>
<reference evidence="1" key="1">
    <citation type="journal article" date="2020" name="Microbiol. Resour. Announc.">
        <title>Complete Genome Sequence of Novel Psychrotolerant Legionella Strain TUM19329, Isolated from Antarctic Lake Sediment.</title>
        <authorList>
            <person name="Shimada S."/>
            <person name="Nakai R."/>
            <person name="Aoki K."/>
            <person name="Shimoeda N."/>
            <person name="Ohno G."/>
            <person name="Miyazaki Y."/>
            <person name="Kudoh S."/>
            <person name="Imura S."/>
            <person name="Watanabe K."/>
            <person name="Ishii Y."/>
            <person name="Tateda K."/>
        </authorList>
    </citation>
    <scope>NUCLEOTIDE SEQUENCE [LARGE SCALE GENOMIC DNA]</scope>
    <source>
        <strain evidence="1">TUM19329</strain>
    </source>
</reference>
<dbReference type="Proteomes" id="UP000502894">
    <property type="component" value="Chromosome"/>
</dbReference>
<sequence length="89" mass="10581">MKEKYYAYEINLASSGIVCSHSEIKEDKMRDLLKEIKNEHAEGVFWIFKQFGDQPKEPLCIIDCLHKRIYYHYSGEVEELDETIKKLSH</sequence>
<dbReference type="EMBL" id="AP022839">
    <property type="protein sequence ID" value="BCA95107.1"/>
    <property type="molecule type" value="Genomic_DNA"/>
</dbReference>
<accession>A0A6F8T4M2</accession>
<protein>
    <submittedName>
        <fullName evidence="1">Uncharacterized protein</fullName>
    </submittedName>
</protein>
<gene>
    <name evidence="1" type="ORF">TUM19329_14680</name>
</gene>
<dbReference type="RefSeq" id="WP_173236798.1">
    <property type="nucleotide sequence ID" value="NZ_AP022839.1"/>
</dbReference>
<evidence type="ECO:0000313" key="2">
    <source>
        <dbReference type="Proteomes" id="UP000502894"/>
    </source>
</evidence>
<evidence type="ECO:0000313" key="1">
    <source>
        <dbReference type="EMBL" id="BCA95107.1"/>
    </source>
</evidence>
<name>A0A6F8T4M2_9GAMM</name>
<dbReference type="AlphaFoldDB" id="A0A6F8T4M2"/>
<proteinExistence type="predicted"/>